<comment type="caution">
    <text evidence="1">The sequence shown here is derived from an EMBL/GenBank/DDBJ whole genome shotgun (WGS) entry which is preliminary data.</text>
</comment>
<proteinExistence type="predicted"/>
<dbReference type="EMBL" id="DSRD01000083">
    <property type="protein sequence ID" value="HGW92910.1"/>
    <property type="molecule type" value="Genomic_DNA"/>
</dbReference>
<organism evidence="1">
    <name type="scientific">Oscillatoriales cyanobacterium SpSt-402</name>
    <dbReference type="NCBI Taxonomy" id="2282168"/>
    <lineage>
        <taxon>Bacteria</taxon>
        <taxon>Bacillati</taxon>
        <taxon>Cyanobacteriota</taxon>
        <taxon>Cyanophyceae</taxon>
        <taxon>Oscillatoriophycideae</taxon>
        <taxon>Oscillatoriales</taxon>
    </lineage>
</organism>
<evidence type="ECO:0008006" key="2">
    <source>
        <dbReference type="Google" id="ProtNLM"/>
    </source>
</evidence>
<evidence type="ECO:0000313" key="1">
    <source>
        <dbReference type="EMBL" id="HGW92910.1"/>
    </source>
</evidence>
<name>A0A832GYI4_9CYAN</name>
<reference evidence="1" key="1">
    <citation type="journal article" date="2020" name="mSystems">
        <title>Genome- and Community-Level Interaction Insights into Carbon Utilization and Element Cycling Functions of Hydrothermarchaeota in Hydrothermal Sediment.</title>
        <authorList>
            <person name="Zhou Z."/>
            <person name="Liu Y."/>
            <person name="Xu W."/>
            <person name="Pan J."/>
            <person name="Luo Z.H."/>
            <person name="Li M."/>
        </authorList>
    </citation>
    <scope>NUCLEOTIDE SEQUENCE [LARGE SCALE GENOMIC DNA]</scope>
    <source>
        <strain evidence="1">SpSt-402</strain>
    </source>
</reference>
<protein>
    <recommendedName>
        <fullName evidence="2">Tetratricopeptide repeat protein</fullName>
    </recommendedName>
</protein>
<gene>
    <name evidence="1" type="ORF">ENR47_01305</name>
</gene>
<accession>A0A832GYI4</accession>
<sequence>MLSSSSSFDFEVQRLRAVRHALLRLHKALLESEREAYEQHYGPIHNNGEFFRLVIGHEWFDWLRPMSQFIVQIDELFDAKEPIELNQVTELLSNASLLLRASEEGSLAEQRYYQAIQRNPDIAFMHAEMLNLLKTKT</sequence>
<dbReference type="AlphaFoldDB" id="A0A832GYI4"/>